<evidence type="ECO:0000256" key="8">
    <source>
        <dbReference type="ARBA" id="ARBA00023239"/>
    </source>
</evidence>
<dbReference type="SUPFAM" id="SSF143548">
    <property type="entry name" value="Serine metabolism enzymes domain"/>
    <property type="match status" value="1"/>
</dbReference>
<dbReference type="Pfam" id="PF03313">
    <property type="entry name" value="SDH_alpha"/>
    <property type="match status" value="1"/>
</dbReference>
<evidence type="ECO:0000313" key="12">
    <source>
        <dbReference type="EMBL" id="ORY49336.1"/>
    </source>
</evidence>
<evidence type="ECO:0000256" key="7">
    <source>
        <dbReference type="ARBA" id="ARBA00023014"/>
    </source>
</evidence>
<dbReference type="InterPro" id="IPR004644">
    <property type="entry name" value="Fe-S_L-Ser_mono"/>
</dbReference>
<dbReference type="OrthoDB" id="192663at2759"/>
<dbReference type="GO" id="GO:0006094">
    <property type="term" value="P:gluconeogenesis"/>
    <property type="evidence" value="ECO:0007669"/>
    <property type="project" value="UniProtKB-KW"/>
</dbReference>
<dbReference type="GO" id="GO:0003941">
    <property type="term" value="F:L-serine ammonia-lyase activity"/>
    <property type="evidence" value="ECO:0007669"/>
    <property type="project" value="InterPro"/>
</dbReference>
<keyword evidence="3" id="KW-0312">Gluconeogenesis</keyword>
<evidence type="ECO:0000259" key="10">
    <source>
        <dbReference type="Pfam" id="PF03313"/>
    </source>
</evidence>
<keyword evidence="5" id="KW-0479">Metal-binding</keyword>
<feature type="region of interest" description="Disordered" evidence="9">
    <location>
        <begin position="30"/>
        <end position="51"/>
    </location>
</feature>
<name>A0A1Y2CQW3_9FUNG</name>
<evidence type="ECO:0000259" key="11">
    <source>
        <dbReference type="Pfam" id="PF03315"/>
    </source>
</evidence>
<organism evidence="12 13">
    <name type="scientific">Rhizoclosmatium globosum</name>
    <dbReference type="NCBI Taxonomy" id="329046"/>
    <lineage>
        <taxon>Eukaryota</taxon>
        <taxon>Fungi</taxon>
        <taxon>Fungi incertae sedis</taxon>
        <taxon>Chytridiomycota</taxon>
        <taxon>Chytridiomycota incertae sedis</taxon>
        <taxon>Chytridiomycetes</taxon>
        <taxon>Chytridiales</taxon>
        <taxon>Chytriomycetaceae</taxon>
        <taxon>Rhizoclosmatium</taxon>
    </lineage>
</organism>
<dbReference type="Pfam" id="PF03315">
    <property type="entry name" value="SDH_beta"/>
    <property type="match status" value="1"/>
</dbReference>
<protein>
    <submittedName>
        <fullName evidence="12">L-serine ammonia-lyase</fullName>
    </submittedName>
</protein>
<feature type="region of interest" description="Disordered" evidence="9">
    <location>
        <begin position="168"/>
        <end position="188"/>
    </location>
</feature>
<keyword evidence="7" id="KW-0411">Iron-sulfur</keyword>
<evidence type="ECO:0000256" key="4">
    <source>
        <dbReference type="ARBA" id="ARBA00022485"/>
    </source>
</evidence>
<evidence type="ECO:0000256" key="3">
    <source>
        <dbReference type="ARBA" id="ARBA00022432"/>
    </source>
</evidence>
<keyword evidence="13" id="KW-1185">Reference proteome</keyword>
<dbReference type="EMBL" id="MCGO01000009">
    <property type="protein sequence ID" value="ORY49336.1"/>
    <property type="molecule type" value="Genomic_DNA"/>
</dbReference>
<dbReference type="InterPro" id="IPR051318">
    <property type="entry name" value="Fe-S_L-Ser"/>
</dbReference>
<accession>A0A1Y2CQW3</accession>
<dbReference type="NCBIfam" id="TIGR00720">
    <property type="entry name" value="sda_mono"/>
    <property type="match status" value="1"/>
</dbReference>
<dbReference type="AlphaFoldDB" id="A0A1Y2CQW3"/>
<sequence length="522" mass="56037">MLRVSRLATAVRLSAVRRIRIQPRCLSTHVPPASTSAVPLPGSPEASTDSKASDAASHAVVSIFDMFSIGVGPSSSHTVGPMRAARIFVKEAEELGFIPHIHQIRVDLYGSLALTGVGHGTPGAILHPNGMRITCYDKDGDMIATNEFFSIGGGFVINEPIQVLPKYQKSASKSTTPPASEEQTTESRLVKENSFQKTNGDDHLITMLPFYDAQVFGSLCSRGVSIAEVVFRNELQWRDAEDVKRRALNIWNRRAPFLHRKLMAGFADYAGMNLGPKHKQLGAGKKSLISEALSLSTKEPKRSELTLAFKDLARVPPEMKRHLPALDWVSMYALAVNEENAAGGRVVTAPTNGAAGTIPAVLKYYLEFICPSPEHAERDILEFLFTAAAIGMLYKRGASISAAEMGCQGEVGVACSMAAGAFTAVMGGTVEQVENAAEIGMEHNLGLTCDPPEGLVVIPCIERNALAAVKAITAAQLALNGDGTHRVHLDQVIATMRQTGMDMMTKYKETSQGGLAVNVPVC</sequence>
<feature type="domain" description="Serine dehydratase beta chain" evidence="11">
    <location>
        <begin position="62"/>
        <end position="126"/>
    </location>
</feature>
<proteinExistence type="predicted"/>
<evidence type="ECO:0000256" key="6">
    <source>
        <dbReference type="ARBA" id="ARBA00023004"/>
    </source>
</evidence>
<evidence type="ECO:0000256" key="2">
    <source>
        <dbReference type="ARBA" id="ARBA00004742"/>
    </source>
</evidence>
<comment type="cofactor">
    <cofactor evidence="1">
        <name>[4Fe-4S] cluster</name>
        <dbReference type="ChEBI" id="CHEBI:49883"/>
    </cofactor>
</comment>
<evidence type="ECO:0000313" key="13">
    <source>
        <dbReference type="Proteomes" id="UP000193642"/>
    </source>
</evidence>
<keyword evidence="6" id="KW-0408">Iron</keyword>
<keyword evidence="4" id="KW-0004">4Fe-4S</keyword>
<dbReference type="Gene3D" id="3.30.1330.90">
    <property type="entry name" value="D-3-phosphoglycerate dehydrogenase, domain 3"/>
    <property type="match status" value="2"/>
</dbReference>
<dbReference type="GO" id="GO:0051539">
    <property type="term" value="F:4 iron, 4 sulfur cluster binding"/>
    <property type="evidence" value="ECO:0007669"/>
    <property type="project" value="UniProtKB-KW"/>
</dbReference>
<dbReference type="InterPro" id="IPR029009">
    <property type="entry name" value="ASB_dom_sf"/>
</dbReference>
<keyword evidence="8 12" id="KW-0456">Lyase</keyword>
<comment type="caution">
    <text evidence="12">The sequence shown here is derived from an EMBL/GenBank/DDBJ whole genome shotgun (WGS) entry which is preliminary data.</text>
</comment>
<dbReference type="InterPro" id="IPR005131">
    <property type="entry name" value="Ser_deHydtase_bsu"/>
</dbReference>
<evidence type="ECO:0000256" key="1">
    <source>
        <dbReference type="ARBA" id="ARBA00001966"/>
    </source>
</evidence>
<evidence type="ECO:0000256" key="5">
    <source>
        <dbReference type="ARBA" id="ARBA00022723"/>
    </source>
</evidence>
<evidence type="ECO:0000256" key="9">
    <source>
        <dbReference type="SAM" id="MobiDB-lite"/>
    </source>
</evidence>
<feature type="domain" description="Serine dehydratase-like alpha subunit" evidence="10">
    <location>
        <begin position="222"/>
        <end position="516"/>
    </location>
</feature>
<dbReference type="GO" id="GO:0046872">
    <property type="term" value="F:metal ion binding"/>
    <property type="evidence" value="ECO:0007669"/>
    <property type="project" value="UniProtKB-KW"/>
</dbReference>
<feature type="compositionally biased region" description="Polar residues" evidence="9">
    <location>
        <begin position="169"/>
        <end position="182"/>
    </location>
</feature>
<dbReference type="Proteomes" id="UP000193642">
    <property type="component" value="Unassembled WGS sequence"/>
</dbReference>
<comment type="pathway">
    <text evidence="2">Carbohydrate biosynthesis; gluconeogenesis.</text>
</comment>
<dbReference type="PANTHER" id="PTHR30182:SF1">
    <property type="entry name" value="L-SERINE DEHYDRATASE 1"/>
    <property type="match status" value="1"/>
</dbReference>
<dbReference type="STRING" id="329046.A0A1Y2CQW3"/>
<dbReference type="InterPro" id="IPR005130">
    <property type="entry name" value="Ser_deHydtase-like_asu"/>
</dbReference>
<reference evidence="12 13" key="1">
    <citation type="submission" date="2016-07" db="EMBL/GenBank/DDBJ databases">
        <title>Pervasive Adenine N6-methylation of Active Genes in Fungi.</title>
        <authorList>
            <consortium name="DOE Joint Genome Institute"/>
            <person name="Mondo S.J."/>
            <person name="Dannebaum R.O."/>
            <person name="Kuo R.C."/>
            <person name="Labutti K."/>
            <person name="Haridas S."/>
            <person name="Kuo A."/>
            <person name="Salamov A."/>
            <person name="Ahrendt S.R."/>
            <person name="Lipzen A."/>
            <person name="Sullivan W."/>
            <person name="Andreopoulos W.B."/>
            <person name="Clum A."/>
            <person name="Lindquist E."/>
            <person name="Daum C."/>
            <person name="Ramamoorthy G.K."/>
            <person name="Gryganskyi A."/>
            <person name="Culley D."/>
            <person name="Magnuson J.K."/>
            <person name="James T.Y."/>
            <person name="O'Malley M.A."/>
            <person name="Stajich J.E."/>
            <person name="Spatafora J.W."/>
            <person name="Visel A."/>
            <person name="Grigoriev I.V."/>
        </authorList>
    </citation>
    <scope>NUCLEOTIDE SEQUENCE [LARGE SCALE GENOMIC DNA]</scope>
    <source>
        <strain evidence="12 13">JEL800</strain>
    </source>
</reference>
<dbReference type="PANTHER" id="PTHR30182">
    <property type="entry name" value="L-SERINE DEHYDRATASE"/>
    <property type="match status" value="1"/>
</dbReference>
<gene>
    <name evidence="12" type="ORF">BCR33DRAFT_734835</name>
</gene>